<dbReference type="Gene3D" id="3.40.1580.10">
    <property type="entry name" value="SMI1/KNR4-like"/>
    <property type="match status" value="1"/>
</dbReference>
<evidence type="ECO:0000259" key="1">
    <source>
        <dbReference type="Pfam" id="PF09346"/>
    </source>
</evidence>
<gene>
    <name evidence="2" type="ORF">I6G66_03845</name>
</gene>
<evidence type="ECO:0000313" key="3">
    <source>
        <dbReference type="Proteomes" id="UP000594778"/>
    </source>
</evidence>
<dbReference type="Proteomes" id="UP000594778">
    <property type="component" value="Chromosome"/>
</dbReference>
<name>A0A7T2S5D3_DELAC</name>
<feature type="domain" description="Knr4/Smi1-like" evidence="1">
    <location>
        <begin position="21"/>
        <end position="131"/>
    </location>
</feature>
<organism evidence="2 3">
    <name type="scientific">Delftia acidovorans</name>
    <name type="common">Pseudomonas acidovorans</name>
    <name type="synonym">Comamonas acidovorans</name>
    <dbReference type="NCBI Taxonomy" id="80866"/>
    <lineage>
        <taxon>Bacteria</taxon>
        <taxon>Pseudomonadati</taxon>
        <taxon>Pseudomonadota</taxon>
        <taxon>Betaproteobacteria</taxon>
        <taxon>Burkholderiales</taxon>
        <taxon>Comamonadaceae</taxon>
        <taxon>Delftia</taxon>
    </lineage>
</organism>
<dbReference type="InterPro" id="IPR018958">
    <property type="entry name" value="Knr4/Smi1-like_dom"/>
</dbReference>
<sequence>MNNIIESIKNRVLNQYDRDPPLEEKNINDISKILNLPANYVEWMRWANGGEGKFGSLYLSFWPIDELEILNNDFLVKKYLGDKALCFATNGGGVGYIFKHLPSDSSVWAMPLGDLDWASAKKIGDDFLDALLNALNRSVTED</sequence>
<proteinExistence type="predicted"/>
<dbReference type="InterPro" id="IPR037883">
    <property type="entry name" value="Knr4/Smi1-like_sf"/>
</dbReference>
<protein>
    <submittedName>
        <fullName evidence="2">SMI1/KNR4 family protein</fullName>
    </submittedName>
</protein>
<evidence type="ECO:0000313" key="2">
    <source>
        <dbReference type="EMBL" id="QPS09182.1"/>
    </source>
</evidence>
<dbReference type="Pfam" id="PF09346">
    <property type="entry name" value="SMI1_KNR4"/>
    <property type="match status" value="1"/>
</dbReference>
<dbReference type="AlphaFoldDB" id="A0A7T2S5D3"/>
<dbReference type="SUPFAM" id="SSF160631">
    <property type="entry name" value="SMI1/KNR4-like"/>
    <property type="match status" value="1"/>
</dbReference>
<dbReference type="EMBL" id="CP065668">
    <property type="protein sequence ID" value="QPS09182.1"/>
    <property type="molecule type" value="Genomic_DNA"/>
</dbReference>
<reference evidence="2 3" key="1">
    <citation type="submission" date="2020-12" db="EMBL/GenBank/DDBJ databases">
        <title>FDA dAtabase for Regulatory Grade micrObial Sequences (FDA-ARGOS): Supporting development and validation of Infectious Disease Dx tests.</title>
        <authorList>
            <person name="Sproer C."/>
            <person name="Gronow S."/>
            <person name="Severitt S."/>
            <person name="Schroder I."/>
            <person name="Tallon L."/>
            <person name="Sadzewicz L."/>
            <person name="Zhao X."/>
            <person name="Boylan J."/>
            <person name="Ott S."/>
            <person name="Bowen H."/>
            <person name="Vavikolanu K."/>
            <person name="Mehta A."/>
            <person name="Aluvathingal J."/>
            <person name="Nadendla S."/>
            <person name="Lowell S."/>
            <person name="Myers T."/>
            <person name="Yan Y."/>
            <person name="Sichtig H."/>
        </authorList>
    </citation>
    <scope>NUCLEOTIDE SEQUENCE [LARGE SCALE GENOMIC DNA]</scope>
    <source>
        <strain evidence="2 3">FDAARGOS_909</strain>
    </source>
</reference>
<accession>A0A7T2S5D3</accession>
<dbReference type="RefSeq" id="WP_197956205.1">
    <property type="nucleotide sequence ID" value="NZ_CP065668.1"/>
</dbReference>